<feature type="signal peptide" evidence="1">
    <location>
        <begin position="1"/>
        <end position="19"/>
    </location>
</feature>
<comment type="caution">
    <text evidence="2">The sequence shown here is derived from an EMBL/GenBank/DDBJ whole genome shotgun (WGS) entry which is preliminary data.</text>
</comment>
<feature type="chain" id="PRO_5045405231" description="DUF4034 domain-containing protein" evidence="1">
    <location>
        <begin position="20"/>
        <end position="273"/>
    </location>
</feature>
<proteinExistence type="predicted"/>
<evidence type="ECO:0000256" key="1">
    <source>
        <dbReference type="SAM" id="SignalP"/>
    </source>
</evidence>
<sequence>MKKLSFLIVICFISLAAFSQINDSKLLPSEALTLMINKVENNPGVKRIELTKPYLTRLITDSLSKEEQFCLGEVYFWNFMPKESFNSFSTLLDGNDLFARAAWHRTMIINIRAFKKVDEVEKQLSKFRKKFNRIPSDPDYLYSRVYDLADIYLKKQNHKKIVELIEQEIKGLKHDGPYKSLLLPAIFIDSFKEVGRYDYAIKLLKESKFELEKTYNYRLNNIPKGDTDYLVHSSRVKGMLTVVNKKLSYTQINDLFKVLISNLDNALNKFEQS</sequence>
<evidence type="ECO:0000313" key="3">
    <source>
        <dbReference type="Proteomes" id="UP001203687"/>
    </source>
</evidence>
<keyword evidence="3" id="KW-1185">Reference proteome</keyword>
<name>A0ABT0H611_9FLAO</name>
<evidence type="ECO:0000313" key="2">
    <source>
        <dbReference type="EMBL" id="MCK8479798.1"/>
    </source>
</evidence>
<dbReference type="EMBL" id="JALPQF010000003">
    <property type="protein sequence ID" value="MCK8479798.1"/>
    <property type="molecule type" value="Genomic_DNA"/>
</dbReference>
<organism evidence="2 3">
    <name type="scientific">Psychroserpens algicola</name>
    <dbReference type="NCBI Taxonomy" id="1719034"/>
    <lineage>
        <taxon>Bacteria</taxon>
        <taxon>Pseudomonadati</taxon>
        <taxon>Bacteroidota</taxon>
        <taxon>Flavobacteriia</taxon>
        <taxon>Flavobacteriales</taxon>
        <taxon>Flavobacteriaceae</taxon>
        <taxon>Psychroserpens</taxon>
    </lineage>
</organism>
<evidence type="ECO:0008006" key="4">
    <source>
        <dbReference type="Google" id="ProtNLM"/>
    </source>
</evidence>
<keyword evidence="1" id="KW-0732">Signal</keyword>
<accession>A0ABT0H611</accession>
<dbReference type="RefSeq" id="WP_248412049.1">
    <property type="nucleotide sequence ID" value="NZ_JALPQF010000003.1"/>
</dbReference>
<dbReference type="Proteomes" id="UP001203687">
    <property type="component" value="Unassembled WGS sequence"/>
</dbReference>
<protein>
    <recommendedName>
        <fullName evidence="4">DUF4034 domain-containing protein</fullName>
    </recommendedName>
</protein>
<gene>
    <name evidence="2" type="ORF">MUY34_04150</name>
</gene>
<reference evidence="2" key="1">
    <citation type="submission" date="2022-04" db="EMBL/GenBank/DDBJ databases">
        <authorList>
            <person name="Ren T."/>
        </authorList>
    </citation>
    <scope>NUCLEOTIDE SEQUENCE</scope>
    <source>
        <strain evidence="2">F63249</strain>
    </source>
</reference>